<evidence type="ECO:0000256" key="6">
    <source>
        <dbReference type="SAM" id="Phobius"/>
    </source>
</evidence>
<dbReference type="EMBL" id="PDNA01000303">
    <property type="protein sequence ID" value="PGG98114.1"/>
    <property type="molecule type" value="Genomic_DNA"/>
</dbReference>
<dbReference type="InterPro" id="IPR049326">
    <property type="entry name" value="Rhodopsin_dom_fungi"/>
</dbReference>
<keyword evidence="9" id="KW-1185">Reference proteome</keyword>
<protein>
    <recommendedName>
        <fullName evidence="7">Rhodopsin domain-containing protein</fullName>
    </recommendedName>
</protein>
<evidence type="ECO:0000313" key="9">
    <source>
        <dbReference type="Proteomes" id="UP000224634"/>
    </source>
</evidence>
<evidence type="ECO:0000256" key="5">
    <source>
        <dbReference type="ARBA" id="ARBA00038359"/>
    </source>
</evidence>
<feature type="transmembrane region" description="Helical" evidence="6">
    <location>
        <begin position="105"/>
        <end position="133"/>
    </location>
</feature>
<comment type="similarity">
    <text evidence="5">Belongs to the SAT4 family.</text>
</comment>
<feature type="transmembrane region" description="Helical" evidence="6">
    <location>
        <begin position="140"/>
        <end position="159"/>
    </location>
</feature>
<dbReference type="PANTHER" id="PTHR33048:SF129">
    <property type="entry name" value="INTEGRAL MEMBRANE PROTEIN-RELATED"/>
    <property type="match status" value="1"/>
</dbReference>
<feature type="domain" description="Rhodopsin" evidence="7">
    <location>
        <begin position="46"/>
        <end position="286"/>
    </location>
</feature>
<organism evidence="8 9">
    <name type="scientific">Polytolypa hystricis (strain UAMH7299)</name>
    <dbReference type="NCBI Taxonomy" id="1447883"/>
    <lineage>
        <taxon>Eukaryota</taxon>
        <taxon>Fungi</taxon>
        <taxon>Dikarya</taxon>
        <taxon>Ascomycota</taxon>
        <taxon>Pezizomycotina</taxon>
        <taxon>Eurotiomycetes</taxon>
        <taxon>Eurotiomycetidae</taxon>
        <taxon>Onygenales</taxon>
        <taxon>Onygenales incertae sedis</taxon>
        <taxon>Polytolypa</taxon>
    </lineage>
</organism>
<feature type="transmembrane region" description="Helical" evidence="6">
    <location>
        <begin position="28"/>
        <end position="50"/>
    </location>
</feature>
<feature type="transmembrane region" description="Helical" evidence="6">
    <location>
        <begin position="223"/>
        <end position="244"/>
    </location>
</feature>
<reference evidence="8 9" key="1">
    <citation type="submission" date="2017-10" db="EMBL/GenBank/DDBJ databases">
        <title>Comparative genomics in systemic dimorphic fungi from Ajellomycetaceae.</title>
        <authorList>
            <person name="Munoz J.F."/>
            <person name="Mcewen J.G."/>
            <person name="Clay O.K."/>
            <person name="Cuomo C.A."/>
        </authorList>
    </citation>
    <scope>NUCLEOTIDE SEQUENCE [LARGE SCALE GENOMIC DNA]</scope>
    <source>
        <strain evidence="8 9">UAMH7299</strain>
    </source>
</reference>
<comment type="caution">
    <text evidence="8">The sequence shown here is derived from an EMBL/GenBank/DDBJ whole genome shotgun (WGS) entry which is preliminary data.</text>
</comment>
<comment type="subcellular location">
    <subcellularLocation>
        <location evidence="1">Membrane</location>
        <topology evidence="1">Multi-pass membrane protein</topology>
    </subcellularLocation>
</comment>
<dbReference type="GO" id="GO:0016020">
    <property type="term" value="C:membrane"/>
    <property type="evidence" value="ECO:0007669"/>
    <property type="project" value="UniProtKB-SubCell"/>
</dbReference>
<evidence type="ECO:0000256" key="1">
    <source>
        <dbReference type="ARBA" id="ARBA00004141"/>
    </source>
</evidence>
<dbReference type="AlphaFoldDB" id="A0A2B7WN90"/>
<dbReference type="PANTHER" id="PTHR33048">
    <property type="entry name" value="PTH11-LIKE INTEGRAL MEMBRANE PROTEIN (AFU_ORTHOLOGUE AFUA_5G11245)"/>
    <property type="match status" value="1"/>
</dbReference>
<evidence type="ECO:0000256" key="2">
    <source>
        <dbReference type="ARBA" id="ARBA00022692"/>
    </source>
</evidence>
<dbReference type="InterPro" id="IPR052337">
    <property type="entry name" value="SAT4-like"/>
</dbReference>
<accession>A0A2B7WN90</accession>
<gene>
    <name evidence="8" type="ORF">AJ80_09586</name>
</gene>
<evidence type="ECO:0000259" key="7">
    <source>
        <dbReference type="Pfam" id="PF20684"/>
    </source>
</evidence>
<feature type="transmembrane region" description="Helical" evidence="6">
    <location>
        <begin position="62"/>
        <end position="85"/>
    </location>
</feature>
<sequence>MGNGFGGRDAPSEAEAKMLEGFYHVAQTWIAVSSAVFVPSFFIFCARVYTRSRPKFRFGVEDWLICAAFTATTADWVILLLSMRFLMGGNKFAIPTESVKRESRIYAIVASLLWAFSIAALKSSLACVFLRFWSTRPWKIFLYGLIGGHTAVAIFSILMQMTRCLPLDLALDGKTEGVTCWNARAFRISMATVGVFNICTDVLFSLLPIIFLRKSGLHFREKVVVSILMGLGLVASGASVARVVQIEKLQLQEAIPSTGLPVAGFSYLEQQLGLMAANIPCLRAHFNQILRRFGLIPSSRTYSQGQYVKQTDGFNSRTSHHLGRVFKPSAAMVTVEAVNNSEERILMPDSSTPGRTNNTIHYTTEIYV</sequence>
<name>A0A2B7WN90_POLH7</name>
<dbReference type="Proteomes" id="UP000224634">
    <property type="component" value="Unassembled WGS sequence"/>
</dbReference>
<keyword evidence="4 6" id="KW-0472">Membrane</keyword>
<evidence type="ECO:0000313" key="8">
    <source>
        <dbReference type="EMBL" id="PGG98114.1"/>
    </source>
</evidence>
<proteinExistence type="inferred from homology"/>
<feature type="transmembrane region" description="Helical" evidence="6">
    <location>
        <begin position="188"/>
        <end position="211"/>
    </location>
</feature>
<keyword evidence="3 6" id="KW-1133">Transmembrane helix</keyword>
<dbReference type="Pfam" id="PF20684">
    <property type="entry name" value="Fung_rhodopsin"/>
    <property type="match status" value="1"/>
</dbReference>
<evidence type="ECO:0000256" key="4">
    <source>
        <dbReference type="ARBA" id="ARBA00023136"/>
    </source>
</evidence>
<evidence type="ECO:0000256" key="3">
    <source>
        <dbReference type="ARBA" id="ARBA00022989"/>
    </source>
</evidence>
<keyword evidence="2 6" id="KW-0812">Transmembrane</keyword>
<dbReference type="OrthoDB" id="4682787at2759"/>